<evidence type="ECO:0000256" key="11">
    <source>
        <dbReference type="ARBA" id="ARBA00022692"/>
    </source>
</evidence>
<dbReference type="EC" id="2.7.7.41" evidence="6"/>
<name>A0ABY1N8Q6_9RHOB</name>
<dbReference type="Proteomes" id="UP001157961">
    <property type="component" value="Unassembled WGS sequence"/>
</dbReference>
<evidence type="ECO:0000256" key="20">
    <source>
        <dbReference type="ARBA" id="ARBA00032253"/>
    </source>
</evidence>
<evidence type="ECO:0000256" key="3">
    <source>
        <dbReference type="ARBA" id="ARBA00005119"/>
    </source>
</evidence>
<evidence type="ECO:0000256" key="8">
    <source>
        <dbReference type="ARBA" id="ARBA00022475"/>
    </source>
</evidence>
<feature type="transmembrane region" description="Helical" evidence="24">
    <location>
        <begin position="205"/>
        <end position="224"/>
    </location>
</feature>
<dbReference type="RefSeq" id="WP_283424223.1">
    <property type="nucleotide sequence ID" value="NZ_FXTY01000001.1"/>
</dbReference>
<evidence type="ECO:0000256" key="16">
    <source>
        <dbReference type="ARBA" id="ARBA00023209"/>
    </source>
</evidence>
<feature type="transmembrane region" description="Helical" evidence="24">
    <location>
        <begin position="101"/>
        <end position="128"/>
    </location>
</feature>
<feature type="transmembrane region" description="Helical" evidence="24">
    <location>
        <begin position="165"/>
        <end position="184"/>
    </location>
</feature>
<comment type="caution">
    <text evidence="25">The sequence shown here is derived from an EMBL/GenBank/DDBJ whole genome shotgun (WGS) entry which is preliminary data.</text>
</comment>
<evidence type="ECO:0000256" key="23">
    <source>
        <dbReference type="ARBA" id="ARBA00033406"/>
    </source>
</evidence>
<evidence type="ECO:0000256" key="2">
    <source>
        <dbReference type="ARBA" id="ARBA00004651"/>
    </source>
</evidence>
<organism evidence="25 26">
    <name type="scientific">Shimia sagamensis</name>
    <dbReference type="NCBI Taxonomy" id="1566352"/>
    <lineage>
        <taxon>Bacteria</taxon>
        <taxon>Pseudomonadati</taxon>
        <taxon>Pseudomonadota</taxon>
        <taxon>Alphaproteobacteria</taxon>
        <taxon>Rhodobacterales</taxon>
        <taxon>Roseobacteraceae</taxon>
    </lineage>
</organism>
<evidence type="ECO:0000256" key="10">
    <source>
        <dbReference type="ARBA" id="ARBA00022679"/>
    </source>
</evidence>
<feature type="transmembrane region" description="Helical" evidence="24">
    <location>
        <begin position="230"/>
        <end position="249"/>
    </location>
</feature>
<dbReference type="PANTHER" id="PTHR46382">
    <property type="entry name" value="PHOSPHATIDATE CYTIDYLYLTRANSFERASE"/>
    <property type="match status" value="1"/>
</dbReference>
<evidence type="ECO:0000256" key="1">
    <source>
        <dbReference type="ARBA" id="ARBA00001698"/>
    </source>
</evidence>
<evidence type="ECO:0000256" key="9">
    <source>
        <dbReference type="ARBA" id="ARBA00022516"/>
    </source>
</evidence>
<evidence type="ECO:0000256" key="14">
    <source>
        <dbReference type="ARBA" id="ARBA00023098"/>
    </source>
</evidence>
<sequence>MTDLTLAQVAAAIAAIYAFGFGIIGVLAMMPARRKDAVEFCKILGTATALIAVMTALFLFGEKALLIALPIITARVSFEVSQVRTGERSTSFAFGLSSGMLALMSMLVSIAPVAILGLWLLCFARLIMIPKRPDSRNMQVLDMLVYPVLPACLLASGTIEPGLAALLLAAYLMVEIFDSFALFFGAMWGRTKAFPTLSPNKTFEGLLGGAASLAALSLITAAFLSLPLLLTAFTALLVGTLAVVGDLAASRHKRIAGVKDYPQVLPRQGGLLDSLDSWIAAGAGLTALHIFAQLW</sequence>
<keyword evidence="12 25" id="KW-0548">Nucleotidyltransferase</keyword>
<keyword evidence="8" id="KW-1003">Cell membrane</keyword>
<reference evidence="25 26" key="1">
    <citation type="submission" date="2017-05" db="EMBL/GenBank/DDBJ databases">
        <authorList>
            <person name="Varghese N."/>
            <person name="Submissions S."/>
        </authorList>
    </citation>
    <scope>NUCLEOTIDE SEQUENCE [LARGE SCALE GENOMIC DNA]</scope>
    <source>
        <strain evidence="25 26">DSM 29734</strain>
    </source>
</reference>
<evidence type="ECO:0000256" key="22">
    <source>
        <dbReference type="ARBA" id="ARBA00032743"/>
    </source>
</evidence>
<keyword evidence="10" id="KW-0808">Transferase</keyword>
<evidence type="ECO:0000256" key="12">
    <source>
        <dbReference type="ARBA" id="ARBA00022695"/>
    </source>
</evidence>
<keyword evidence="14" id="KW-0443">Lipid metabolism</keyword>
<comment type="pathway">
    <text evidence="4">Lipid metabolism.</text>
</comment>
<evidence type="ECO:0000256" key="21">
    <source>
        <dbReference type="ARBA" id="ARBA00032396"/>
    </source>
</evidence>
<evidence type="ECO:0000256" key="4">
    <source>
        <dbReference type="ARBA" id="ARBA00005189"/>
    </source>
</evidence>
<evidence type="ECO:0000256" key="17">
    <source>
        <dbReference type="ARBA" id="ARBA00023264"/>
    </source>
</evidence>
<dbReference type="PANTHER" id="PTHR46382:SF1">
    <property type="entry name" value="PHOSPHATIDATE CYTIDYLYLTRANSFERASE"/>
    <property type="match status" value="1"/>
</dbReference>
<evidence type="ECO:0000256" key="6">
    <source>
        <dbReference type="ARBA" id="ARBA00012487"/>
    </source>
</evidence>
<feature type="transmembrane region" description="Helical" evidence="24">
    <location>
        <begin position="6"/>
        <end position="28"/>
    </location>
</feature>
<evidence type="ECO:0000256" key="19">
    <source>
        <dbReference type="ARBA" id="ARBA00031825"/>
    </source>
</evidence>
<dbReference type="GO" id="GO:0016779">
    <property type="term" value="F:nucleotidyltransferase activity"/>
    <property type="evidence" value="ECO:0007669"/>
    <property type="project" value="UniProtKB-KW"/>
</dbReference>
<dbReference type="EMBL" id="FXTY01000001">
    <property type="protein sequence ID" value="SMP03484.1"/>
    <property type="molecule type" value="Genomic_DNA"/>
</dbReference>
<feature type="transmembrane region" description="Helical" evidence="24">
    <location>
        <begin position="140"/>
        <end position="159"/>
    </location>
</feature>
<feature type="transmembrane region" description="Helical" evidence="24">
    <location>
        <begin position="40"/>
        <end position="60"/>
    </location>
</feature>
<evidence type="ECO:0000256" key="5">
    <source>
        <dbReference type="ARBA" id="ARBA00010185"/>
    </source>
</evidence>
<evidence type="ECO:0000313" key="26">
    <source>
        <dbReference type="Proteomes" id="UP001157961"/>
    </source>
</evidence>
<dbReference type="Pfam" id="PF01148">
    <property type="entry name" value="CTP_transf_1"/>
    <property type="match status" value="1"/>
</dbReference>
<keyword evidence="13 24" id="KW-1133">Transmembrane helix</keyword>
<comment type="catalytic activity">
    <reaction evidence="1">
        <text>a 1,2-diacyl-sn-glycero-3-phosphate + CTP + H(+) = a CDP-1,2-diacyl-sn-glycerol + diphosphate</text>
        <dbReference type="Rhea" id="RHEA:16229"/>
        <dbReference type="ChEBI" id="CHEBI:15378"/>
        <dbReference type="ChEBI" id="CHEBI:33019"/>
        <dbReference type="ChEBI" id="CHEBI:37563"/>
        <dbReference type="ChEBI" id="CHEBI:58332"/>
        <dbReference type="ChEBI" id="CHEBI:58608"/>
        <dbReference type="EC" id="2.7.7.41"/>
    </reaction>
</comment>
<evidence type="ECO:0000256" key="7">
    <source>
        <dbReference type="ARBA" id="ARBA00019373"/>
    </source>
</evidence>
<evidence type="ECO:0000256" key="24">
    <source>
        <dbReference type="SAM" id="Phobius"/>
    </source>
</evidence>
<keyword evidence="15 24" id="KW-0472">Membrane</keyword>
<evidence type="ECO:0000256" key="13">
    <source>
        <dbReference type="ARBA" id="ARBA00022989"/>
    </source>
</evidence>
<keyword evidence="9" id="KW-0444">Lipid biosynthesis</keyword>
<keyword evidence="11 24" id="KW-0812">Transmembrane</keyword>
<keyword evidence="26" id="KW-1185">Reference proteome</keyword>
<evidence type="ECO:0000256" key="18">
    <source>
        <dbReference type="ARBA" id="ARBA00029893"/>
    </source>
</evidence>
<gene>
    <name evidence="25" type="ORF">SAMN06265373_101363</name>
</gene>
<accession>A0ABY1N8Q6</accession>
<protein>
    <recommendedName>
        <fullName evidence="7">Phosphatidate cytidylyltransferase</fullName>
        <ecNumber evidence="6">2.7.7.41</ecNumber>
    </recommendedName>
    <alternativeName>
        <fullName evidence="20">CDP-DAG synthase</fullName>
    </alternativeName>
    <alternativeName>
        <fullName evidence="22">CDP-DG synthase</fullName>
    </alternativeName>
    <alternativeName>
        <fullName evidence="18">CDP-diacylglycerol synthase</fullName>
    </alternativeName>
    <alternativeName>
        <fullName evidence="21">CDP-diglyceride pyrophosphorylase</fullName>
    </alternativeName>
    <alternativeName>
        <fullName evidence="23">CDP-diglyceride synthase</fullName>
    </alternativeName>
    <alternativeName>
        <fullName evidence="19">CTP:phosphatidate cytidylyltransferase</fullName>
    </alternativeName>
</protein>
<evidence type="ECO:0000313" key="25">
    <source>
        <dbReference type="EMBL" id="SMP03484.1"/>
    </source>
</evidence>
<keyword evidence="16" id="KW-0594">Phospholipid biosynthesis</keyword>
<keyword evidence="17" id="KW-1208">Phospholipid metabolism</keyword>
<evidence type="ECO:0000256" key="15">
    <source>
        <dbReference type="ARBA" id="ARBA00023136"/>
    </source>
</evidence>
<comment type="subcellular location">
    <subcellularLocation>
        <location evidence="2">Cell membrane</location>
        <topology evidence="2">Multi-pass membrane protein</topology>
    </subcellularLocation>
</comment>
<comment type="similarity">
    <text evidence="5">Belongs to the CDS family.</text>
</comment>
<proteinExistence type="inferred from homology"/>
<comment type="pathway">
    <text evidence="3">Phospholipid metabolism; CDP-diacylglycerol biosynthesis; CDP-diacylglycerol from sn-glycerol 3-phosphate: step 3/3.</text>
</comment>